<reference evidence="3 4" key="1">
    <citation type="submission" date="2020-11" db="EMBL/GenBank/DDBJ databases">
        <title>Kefir isolates.</title>
        <authorList>
            <person name="Marcisauskas S."/>
            <person name="Kim Y."/>
            <person name="Blasche S."/>
        </authorList>
    </citation>
    <scope>NUCLEOTIDE SEQUENCE [LARGE SCALE GENOMIC DNA]</scope>
    <source>
        <strain evidence="3 4">OG2</strain>
    </source>
</reference>
<evidence type="ECO:0000256" key="2">
    <source>
        <dbReference type="SAM" id="MobiDB-lite"/>
    </source>
</evidence>
<dbReference type="AlphaFoldDB" id="A0A9P6WF56"/>
<feature type="coiled-coil region" evidence="1">
    <location>
        <begin position="257"/>
        <end position="319"/>
    </location>
</feature>
<sequence>MAQQNVFLKLNPDSKETTSVTDDTITFTSIQNEESESFQFHCVFQEEIEDNDINSLILDPICENSLLGVSSTILLYGNENVSSANITLFQHILPKLQQFLQEHSTNLIDISVLDGAMNLPVEQIQDIELYNISDSNNDKIISINIHQIDSTKDSSITSKINVLLLASCNDVSRYIHLHSKDTSTWGKLLKQVLSKDNDMFIFLHCMITPVNQSEVLAIFQNVISFMARYENQHNMDITALNQSKKQNNLVGSYSVLNKCYTSRIDSIESELNNLENSELEPENDEDKLQLKLKLSEENNNKIRAQIDQMKQLLTDSKENSDILDAYMNKATTYHYLLSEIGNVENKNKIFTQANSLVEKYSNILTQNQNSLNKLFKSQSEQEFQLQQENVDLKLQTQEIKQSNKSLDEKISKLQMQQLQQNHISLYQTSSSLMSPSSLISSTHSHKNSISSTNSSLSSNITSDLESTAHAKNSHLPLSINSGFQLKVLRPK</sequence>
<keyword evidence="1" id="KW-0175">Coiled coil</keyword>
<dbReference type="EMBL" id="PUHR01000001">
    <property type="protein sequence ID" value="KAG0672637.1"/>
    <property type="molecule type" value="Genomic_DNA"/>
</dbReference>
<dbReference type="InterPro" id="IPR027417">
    <property type="entry name" value="P-loop_NTPase"/>
</dbReference>
<organism evidence="3 4">
    <name type="scientific">Maudiozyma exigua</name>
    <name type="common">Yeast</name>
    <name type="synonym">Kazachstania exigua</name>
    <dbReference type="NCBI Taxonomy" id="34358"/>
    <lineage>
        <taxon>Eukaryota</taxon>
        <taxon>Fungi</taxon>
        <taxon>Dikarya</taxon>
        <taxon>Ascomycota</taxon>
        <taxon>Saccharomycotina</taxon>
        <taxon>Saccharomycetes</taxon>
        <taxon>Saccharomycetales</taxon>
        <taxon>Saccharomycetaceae</taxon>
        <taxon>Maudiozyma</taxon>
    </lineage>
</organism>
<dbReference type="OrthoDB" id="4068749at2759"/>
<name>A0A9P6WF56_MAUEX</name>
<dbReference type="Proteomes" id="UP000750334">
    <property type="component" value="Unassembled WGS sequence"/>
</dbReference>
<accession>A0A9P6WF56</accession>
<feature type="region of interest" description="Disordered" evidence="2">
    <location>
        <begin position="436"/>
        <end position="459"/>
    </location>
</feature>
<comment type="caution">
    <text evidence="3">The sequence shown here is derived from an EMBL/GenBank/DDBJ whole genome shotgun (WGS) entry which is preliminary data.</text>
</comment>
<dbReference type="SUPFAM" id="SSF52540">
    <property type="entry name" value="P-loop containing nucleoside triphosphate hydrolases"/>
    <property type="match status" value="1"/>
</dbReference>
<proteinExistence type="predicted"/>
<protein>
    <submittedName>
        <fullName evidence="3">Component of the polarisome</fullName>
    </submittedName>
</protein>
<evidence type="ECO:0000313" key="4">
    <source>
        <dbReference type="Proteomes" id="UP000750334"/>
    </source>
</evidence>
<evidence type="ECO:0000256" key="1">
    <source>
        <dbReference type="SAM" id="Coils"/>
    </source>
</evidence>
<evidence type="ECO:0000313" key="3">
    <source>
        <dbReference type="EMBL" id="KAG0672637.1"/>
    </source>
</evidence>
<gene>
    <name evidence="3" type="primary">SPA2_1</name>
    <name evidence="3" type="ORF">C6P45_000068</name>
</gene>
<keyword evidence="4" id="KW-1185">Reference proteome</keyword>